<feature type="compositionally biased region" description="Low complexity" evidence="1">
    <location>
        <begin position="50"/>
        <end position="63"/>
    </location>
</feature>
<dbReference type="HOGENOM" id="CLU_017096_3_0_1"/>
<gene>
    <name evidence="2" type="ORF">PIIN_07293</name>
</gene>
<organism evidence="2 3">
    <name type="scientific">Serendipita indica (strain DSM 11827)</name>
    <name type="common">Root endophyte fungus</name>
    <name type="synonym">Piriformospora indica</name>
    <dbReference type="NCBI Taxonomy" id="1109443"/>
    <lineage>
        <taxon>Eukaryota</taxon>
        <taxon>Fungi</taxon>
        <taxon>Dikarya</taxon>
        <taxon>Basidiomycota</taxon>
        <taxon>Agaricomycotina</taxon>
        <taxon>Agaricomycetes</taxon>
        <taxon>Sebacinales</taxon>
        <taxon>Serendipitaceae</taxon>
        <taxon>Serendipita</taxon>
    </lineage>
</organism>
<comment type="caution">
    <text evidence="2">The sequence shown here is derived from an EMBL/GenBank/DDBJ whole genome shotgun (WGS) entry which is preliminary data.</text>
</comment>
<proteinExistence type="predicted"/>
<keyword evidence="3" id="KW-1185">Reference proteome</keyword>
<protein>
    <submittedName>
        <fullName evidence="2">Uncharacterized protein</fullName>
    </submittedName>
</protein>
<dbReference type="Proteomes" id="UP000007148">
    <property type="component" value="Unassembled WGS sequence"/>
</dbReference>
<evidence type="ECO:0000313" key="2">
    <source>
        <dbReference type="EMBL" id="CCA73338.1"/>
    </source>
</evidence>
<dbReference type="OrthoDB" id="14339at2759"/>
<feature type="region of interest" description="Disordered" evidence="1">
    <location>
        <begin position="1"/>
        <end position="110"/>
    </location>
</feature>
<dbReference type="EMBL" id="CAFZ01000218">
    <property type="protein sequence ID" value="CCA73338.1"/>
    <property type="molecule type" value="Genomic_DNA"/>
</dbReference>
<sequence length="424" mass="45575">MRRKSSAGNLFNFRNPSSSSNPLSSTNQLAMYPAPLQMGGFMTTQPSIPTSAASSHSTDTASTLISPTGQVTPVGREWDQQSASESNPGHSSVLSSGSVGTASSGLPPNQLDLLKETMNKRIMTLTYLRSTHEGKMYWFNTILLTRDGLSEAFNQPSMKKKAYRLSVLAMSLASLFDIQIASDYLKALVSLMTEYEAFQDETVRPKVKKRNLFRASKVPKRGGVIDYAGATYDADSYLVTPNVLDYPQTIISLTDILSETYQKLSKNLGTLATGYGPPSTGDGSRLGAQTPGPYGQQTNMFHGAGTPQMFGPLGVITPYPGLTSLWPGGTPPADEMNEGSLWSLASSGPAISVAVHQSATVSLAKELENIKTIDSKLKKVIASLLKELDVFARAAIKAELESLDPLLKNLVLPDQMQGDGADEY</sequence>
<feature type="compositionally biased region" description="Low complexity" evidence="1">
    <location>
        <begin position="86"/>
        <end position="105"/>
    </location>
</feature>
<name>G4TPU5_SERID</name>
<dbReference type="PANTHER" id="PTHR37332:SF1">
    <property type="entry name" value="ELMO DOMAIN-CONTAINING PROTEIN"/>
    <property type="match status" value="1"/>
</dbReference>
<dbReference type="eggNOG" id="ENOG502S1UN">
    <property type="taxonomic scope" value="Eukaryota"/>
</dbReference>
<dbReference type="OMA" id="FHTIMIT"/>
<dbReference type="STRING" id="1109443.G4TPU5"/>
<evidence type="ECO:0000313" key="3">
    <source>
        <dbReference type="Proteomes" id="UP000007148"/>
    </source>
</evidence>
<accession>G4TPU5</accession>
<evidence type="ECO:0000256" key="1">
    <source>
        <dbReference type="SAM" id="MobiDB-lite"/>
    </source>
</evidence>
<reference evidence="2 3" key="1">
    <citation type="journal article" date="2011" name="PLoS Pathog.">
        <title>Endophytic Life Strategies Decoded by Genome and Transcriptome Analyses of the Mutualistic Root Symbiont Piriformospora indica.</title>
        <authorList>
            <person name="Zuccaro A."/>
            <person name="Lahrmann U."/>
            <person name="Guldener U."/>
            <person name="Langen G."/>
            <person name="Pfiffi S."/>
            <person name="Biedenkopf D."/>
            <person name="Wong P."/>
            <person name="Samans B."/>
            <person name="Grimm C."/>
            <person name="Basiewicz M."/>
            <person name="Murat C."/>
            <person name="Martin F."/>
            <person name="Kogel K.H."/>
        </authorList>
    </citation>
    <scope>NUCLEOTIDE SEQUENCE [LARGE SCALE GENOMIC DNA]</scope>
    <source>
        <strain evidence="2 3">DSM 11827</strain>
    </source>
</reference>
<feature type="compositionally biased region" description="Low complexity" evidence="1">
    <location>
        <begin position="9"/>
        <end position="25"/>
    </location>
</feature>
<dbReference type="AlphaFoldDB" id="G4TPU5"/>
<dbReference type="PANTHER" id="PTHR37332">
    <property type="entry name" value="EXPRESSED PROTEIN"/>
    <property type="match status" value="1"/>
</dbReference>
<dbReference type="InParanoid" id="G4TPU5"/>